<feature type="signal peptide" evidence="1">
    <location>
        <begin position="1"/>
        <end position="20"/>
    </location>
</feature>
<evidence type="ECO:0008006" key="4">
    <source>
        <dbReference type="Google" id="ProtNLM"/>
    </source>
</evidence>
<gene>
    <name evidence="2" type="ORF">QIS96_11530</name>
</gene>
<comment type="caution">
    <text evidence="2">The sequence shown here is derived from an EMBL/GenBank/DDBJ whole genome shotgun (WGS) entry which is preliminary data.</text>
</comment>
<dbReference type="EMBL" id="JASCIQ010000010">
    <property type="protein sequence ID" value="MDI3404445.1"/>
    <property type="molecule type" value="Genomic_DNA"/>
</dbReference>
<organism evidence="2 3">
    <name type="scientific">Streptomyces cavernicola</name>
    <dbReference type="NCBI Taxonomy" id="3043613"/>
    <lineage>
        <taxon>Bacteria</taxon>
        <taxon>Bacillati</taxon>
        <taxon>Actinomycetota</taxon>
        <taxon>Actinomycetes</taxon>
        <taxon>Kitasatosporales</taxon>
        <taxon>Streptomycetaceae</taxon>
        <taxon>Streptomyces</taxon>
    </lineage>
</organism>
<evidence type="ECO:0000313" key="2">
    <source>
        <dbReference type="EMBL" id="MDI3404445.1"/>
    </source>
</evidence>
<evidence type="ECO:0000256" key="1">
    <source>
        <dbReference type="SAM" id="SignalP"/>
    </source>
</evidence>
<evidence type="ECO:0000313" key="3">
    <source>
        <dbReference type="Proteomes" id="UP001223978"/>
    </source>
</evidence>
<keyword evidence="1" id="KW-0732">Signal</keyword>
<feature type="chain" id="PRO_5046193734" description="Proteinase inhibitor I42 chagasin domain-containing protein" evidence="1">
    <location>
        <begin position="21"/>
        <end position="287"/>
    </location>
</feature>
<dbReference type="RefSeq" id="WP_282542398.1">
    <property type="nucleotide sequence ID" value="NZ_JASCIQ010000010.1"/>
</dbReference>
<proteinExistence type="predicted"/>
<dbReference type="Proteomes" id="UP001223978">
    <property type="component" value="Unassembled WGS sequence"/>
</dbReference>
<name>A0ABT6S8V0_9ACTN</name>
<sequence length="287" mass="31201">MSLRRLSKRARLLAAGAALAVLGSGGFVVHEEFIDDRTVCCAVPPPLHNVPRGPDGEIDIASQSTEPEVLVDHDFSLHVRPGGDADDWRLAESGESGGVVRAKGEKTVKGTHYFRFRALKTGTARIVLKEIDGERTMTYLVTAREGEQVSGVEHDPDGILPAGSSATPADGYEPDDIRVLDADFDSTVTVRAGETFRIANRYANQPGYTWQFVTEPEGPVLREGLSEPPAVGDAAAARQDWYEFNAYDKGIAKVRLFGCYRCGYDDKPTTAESKKFSVVKKLTVIVS</sequence>
<keyword evidence="3" id="KW-1185">Reference proteome</keyword>
<accession>A0ABT6S8V0</accession>
<protein>
    <recommendedName>
        <fullName evidence="4">Proteinase inhibitor I42 chagasin domain-containing protein</fullName>
    </recommendedName>
</protein>
<reference evidence="2 3" key="1">
    <citation type="submission" date="2023-05" db="EMBL/GenBank/DDBJ databases">
        <title>Draft genome sequence of Streptomyces sp. B-S-A6 isolated from a cave soil in Thailand.</title>
        <authorList>
            <person name="Chamroensaksri N."/>
            <person name="Muangham S."/>
        </authorList>
    </citation>
    <scope>NUCLEOTIDE SEQUENCE [LARGE SCALE GENOMIC DNA]</scope>
    <source>
        <strain evidence="2 3">B-S-A6</strain>
    </source>
</reference>